<dbReference type="Gene3D" id="3.20.70.20">
    <property type="match status" value="1"/>
</dbReference>
<sequence length="356" mass="39970">MTKSKTELPEVYTDDGITLLETRFLKKDDNGEVSESIKDMYKRVAKFIAKADANYYKRKAKIDKELKKTEKEFFDALYNLRLIPNSPTLINAGRYNRLYSACFVLPIEDDLQKIMKSLNDATVVQQYGGGTGWNFSPIREKGAPVNGLEDVAAGPVHFIKSFSAALAGIRQIGKRGGGNMAILNVDHPDIEEFIAMKEQDGTIHNFNVSVGITDKFMDALRNDDDFELISRYDGSIVKKVKARELFDKIAELAWATGDPGLAFVDKINNASPTPNLGIMNATNPCGEQPLLPYESCNLAAVNLRVHFDKEKNELDWDMLRETIKVGAHFLDNIIDVNNYPVKMIEKITKHTNRKIG</sequence>
<evidence type="ECO:0000259" key="10">
    <source>
        <dbReference type="Pfam" id="PF02867"/>
    </source>
</evidence>
<dbReference type="Pfam" id="PF00317">
    <property type="entry name" value="Ribonuc_red_lgN"/>
    <property type="match status" value="1"/>
</dbReference>
<dbReference type="PANTHER" id="PTHR43371">
    <property type="entry name" value="VITAMIN B12-DEPENDENT RIBONUCLEOTIDE REDUCTASE"/>
    <property type="match status" value="1"/>
</dbReference>
<keyword evidence="5 8" id="KW-0215">Deoxyribonucleotide synthesis</keyword>
<dbReference type="EC" id="1.17.4.1" evidence="2 8"/>
<protein>
    <recommendedName>
        <fullName evidence="2 8">Ribonucleoside-diphosphate reductase</fullName>
        <ecNumber evidence="2 8">1.17.4.1</ecNumber>
    </recommendedName>
</protein>
<evidence type="ECO:0000256" key="4">
    <source>
        <dbReference type="ARBA" id="ARBA00023002"/>
    </source>
</evidence>
<dbReference type="Pfam" id="PF02867">
    <property type="entry name" value="Ribonuc_red_lgC"/>
    <property type="match status" value="1"/>
</dbReference>
<evidence type="ECO:0000313" key="12">
    <source>
        <dbReference type="Proteomes" id="UP000782843"/>
    </source>
</evidence>
<dbReference type="PANTHER" id="PTHR43371:SF1">
    <property type="entry name" value="RIBONUCLEOSIDE-DIPHOSPHATE REDUCTASE"/>
    <property type="match status" value="1"/>
</dbReference>
<dbReference type="SUPFAM" id="SSF51998">
    <property type="entry name" value="PFL-like glycyl radical enzymes"/>
    <property type="match status" value="1"/>
</dbReference>
<comment type="similarity">
    <text evidence="8">Belongs to the ribonucleoside diphosphate reductase large chain family.</text>
</comment>
<evidence type="ECO:0000256" key="6">
    <source>
        <dbReference type="ARBA" id="ARBA00023285"/>
    </source>
</evidence>
<dbReference type="SUPFAM" id="SSF48168">
    <property type="entry name" value="R1 subunit of ribonucleotide reductase, N-terminal domain"/>
    <property type="match status" value="1"/>
</dbReference>
<evidence type="ECO:0000256" key="8">
    <source>
        <dbReference type="RuleBase" id="RU003410"/>
    </source>
</evidence>
<organism evidence="11 12">
    <name type="scientific">Candidatus Dojkabacteria bacterium</name>
    <dbReference type="NCBI Taxonomy" id="2099670"/>
    <lineage>
        <taxon>Bacteria</taxon>
        <taxon>Candidatus Dojkabacteria</taxon>
    </lineage>
</organism>
<comment type="function">
    <text evidence="8">Provides the precursors necessary for DNA synthesis. Catalyzes the biosynthesis of deoxyribonucleotides from the corresponding ribonucleotides.</text>
</comment>
<dbReference type="Proteomes" id="UP000782843">
    <property type="component" value="Unassembled WGS sequence"/>
</dbReference>
<reference evidence="11" key="1">
    <citation type="submission" date="2020-04" db="EMBL/GenBank/DDBJ databases">
        <authorList>
            <person name="Zhang T."/>
        </authorList>
    </citation>
    <scope>NUCLEOTIDE SEQUENCE</scope>
    <source>
        <strain evidence="11">HKST-UBA10</strain>
    </source>
</reference>
<comment type="cofactor">
    <cofactor evidence="1">
        <name>adenosylcob(III)alamin</name>
        <dbReference type="ChEBI" id="CHEBI:18408"/>
    </cofactor>
</comment>
<keyword evidence="4 8" id="KW-0560">Oxidoreductase</keyword>
<dbReference type="AlphaFoldDB" id="A0A955RHX2"/>
<evidence type="ECO:0000256" key="7">
    <source>
        <dbReference type="ARBA" id="ARBA00047754"/>
    </source>
</evidence>
<comment type="caution">
    <text evidence="11">The sequence shown here is derived from an EMBL/GenBank/DDBJ whole genome shotgun (WGS) entry which is preliminary data.</text>
</comment>
<evidence type="ECO:0000256" key="1">
    <source>
        <dbReference type="ARBA" id="ARBA00001922"/>
    </source>
</evidence>
<dbReference type="InterPro" id="IPR013509">
    <property type="entry name" value="RNR_lsu_N"/>
</dbReference>
<evidence type="ECO:0000313" key="11">
    <source>
        <dbReference type="EMBL" id="MCA9381944.1"/>
    </source>
</evidence>
<feature type="domain" description="Ribonucleotide reductase large subunit N-terminal" evidence="9">
    <location>
        <begin position="15"/>
        <end position="94"/>
    </location>
</feature>
<dbReference type="GO" id="GO:0009263">
    <property type="term" value="P:deoxyribonucleotide biosynthetic process"/>
    <property type="evidence" value="ECO:0007669"/>
    <property type="project" value="UniProtKB-KW"/>
</dbReference>
<dbReference type="InterPro" id="IPR050862">
    <property type="entry name" value="RdRp_reductase_class-2"/>
</dbReference>
<name>A0A955RHX2_9BACT</name>
<evidence type="ECO:0000256" key="5">
    <source>
        <dbReference type="ARBA" id="ARBA00023116"/>
    </source>
</evidence>
<dbReference type="InterPro" id="IPR008926">
    <property type="entry name" value="RNR_R1-su_N"/>
</dbReference>
<proteinExistence type="inferred from homology"/>
<feature type="non-terminal residue" evidence="11">
    <location>
        <position position="356"/>
    </location>
</feature>
<comment type="catalytic activity">
    <reaction evidence="7 8">
        <text>a 2'-deoxyribonucleoside 5'-diphosphate + [thioredoxin]-disulfide + H2O = a ribonucleoside 5'-diphosphate + [thioredoxin]-dithiol</text>
        <dbReference type="Rhea" id="RHEA:23252"/>
        <dbReference type="Rhea" id="RHEA-COMP:10698"/>
        <dbReference type="Rhea" id="RHEA-COMP:10700"/>
        <dbReference type="ChEBI" id="CHEBI:15377"/>
        <dbReference type="ChEBI" id="CHEBI:29950"/>
        <dbReference type="ChEBI" id="CHEBI:50058"/>
        <dbReference type="ChEBI" id="CHEBI:57930"/>
        <dbReference type="ChEBI" id="CHEBI:73316"/>
        <dbReference type="EC" id="1.17.4.1"/>
    </reaction>
</comment>
<evidence type="ECO:0000259" key="9">
    <source>
        <dbReference type="Pfam" id="PF00317"/>
    </source>
</evidence>
<keyword evidence="6" id="KW-0170">Cobalt</keyword>
<dbReference type="PRINTS" id="PR01183">
    <property type="entry name" value="RIBORDTASEM1"/>
</dbReference>
<dbReference type="GO" id="GO:0004748">
    <property type="term" value="F:ribonucleoside-diphosphate reductase activity, thioredoxin disulfide as acceptor"/>
    <property type="evidence" value="ECO:0007669"/>
    <property type="project" value="UniProtKB-EC"/>
</dbReference>
<keyword evidence="3" id="KW-0846">Cobalamin</keyword>
<gene>
    <name evidence="11" type="ORF">KC660_00880</name>
</gene>
<evidence type="ECO:0000256" key="3">
    <source>
        <dbReference type="ARBA" id="ARBA00022628"/>
    </source>
</evidence>
<dbReference type="GO" id="GO:0005524">
    <property type="term" value="F:ATP binding"/>
    <property type="evidence" value="ECO:0007669"/>
    <property type="project" value="InterPro"/>
</dbReference>
<evidence type="ECO:0000256" key="2">
    <source>
        <dbReference type="ARBA" id="ARBA00012274"/>
    </source>
</evidence>
<feature type="domain" description="Ribonucleotide reductase large subunit C-terminal" evidence="10">
    <location>
        <begin position="100"/>
        <end position="356"/>
    </location>
</feature>
<dbReference type="InterPro" id="IPR000788">
    <property type="entry name" value="RNR_lg_C"/>
</dbReference>
<accession>A0A955RHX2</accession>
<reference evidence="11" key="2">
    <citation type="journal article" date="2021" name="Microbiome">
        <title>Successional dynamics and alternative stable states in a saline activated sludge microbial community over 9 years.</title>
        <authorList>
            <person name="Wang Y."/>
            <person name="Ye J."/>
            <person name="Ju F."/>
            <person name="Liu L."/>
            <person name="Boyd J.A."/>
            <person name="Deng Y."/>
            <person name="Parks D.H."/>
            <person name="Jiang X."/>
            <person name="Yin X."/>
            <person name="Woodcroft B.J."/>
            <person name="Tyson G.W."/>
            <person name="Hugenholtz P."/>
            <person name="Polz M.F."/>
            <person name="Zhang T."/>
        </authorList>
    </citation>
    <scope>NUCLEOTIDE SEQUENCE</scope>
    <source>
        <strain evidence="11">HKST-UBA10</strain>
    </source>
</reference>
<dbReference type="EMBL" id="JAGQLG010000029">
    <property type="protein sequence ID" value="MCA9381944.1"/>
    <property type="molecule type" value="Genomic_DNA"/>
</dbReference>
<dbReference type="GO" id="GO:0031419">
    <property type="term" value="F:cobalamin binding"/>
    <property type="evidence" value="ECO:0007669"/>
    <property type="project" value="UniProtKB-KW"/>
</dbReference>